<accession>A0A250G432</accession>
<reference evidence="2" key="1">
    <citation type="submission" date="2017-06" db="EMBL/GenBank/DDBJ databases">
        <title>Capnocytophaga spp. assemblies.</title>
        <authorList>
            <person name="Gulvik C.A."/>
        </authorList>
    </citation>
    <scope>NUCLEOTIDE SEQUENCE [LARGE SCALE GENOMIC DNA]</scope>
    <source>
        <strain evidence="2">H5594</strain>
    </source>
</reference>
<proteinExistence type="predicted"/>
<evidence type="ECO:0000313" key="2">
    <source>
        <dbReference type="Proteomes" id="UP000243136"/>
    </source>
</evidence>
<sequence length="87" mass="9886">MSKTNKKCPVCGSNHIIKKGKRNRKQRFQCRDCHLYLCNNPHKKATISVKTPFLILSLSIFSNNGIKPLLSCSLALTSERLFLGTFF</sequence>
<protein>
    <submittedName>
        <fullName evidence="1">Uncharacterized protein</fullName>
    </submittedName>
</protein>
<dbReference type="AlphaFoldDB" id="A0A250G432"/>
<name>A0A250G432_9FLAO</name>
<organism evidence="1 2">
    <name type="scientific">Capnocytophaga canimorsus</name>
    <dbReference type="NCBI Taxonomy" id="28188"/>
    <lineage>
        <taxon>Bacteria</taxon>
        <taxon>Pseudomonadati</taxon>
        <taxon>Bacteroidota</taxon>
        <taxon>Flavobacteriia</taxon>
        <taxon>Flavobacteriales</taxon>
        <taxon>Flavobacteriaceae</taxon>
        <taxon>Capnocytophaga</taxon>
    </lineage>
</organism>
<gene>
    <name evidence="1" type="ORF">CGC56_04630</name>
</gene>
<dbReference type="Proteomes" id="UP000243136">
    <property type="component" value="Chromosome"/>
</dbReference>
<evidence type="ECO:0000313" key="1">
    <source>
        <dbReference type="EMBL" id="ATA91515.1"/>
    </source>
</evidence>
<dbReference type="EMBL" id="CP022388">
    <property type="protein sequence ID" value="ATA91515.1"/>
    <property type="molecule type" value="Genomic_DNA"/>
</dbReference>